<evidence type="ECO:0000256" key="4">
    <source>
        <dbReference type="ARBA" id="ARBA00023172"/>
    </source>
</evidence>
<dbReference type="Pfam" id="PF01385">
    <property type="entry name" value="OrfB_IS605"/>
    <property type="match status" value="1"/>
</dbReference>
<dbReference type="KEGG" id="sacd:HS1genome_0459"/>
<keyword evidence="3" id="KW-0238">DNA-binding</keyword>
<evidence type="ECO:0000259" key="5">
    <source>
        <dbReference type="Pfam" id="PF01385"/>
    </source>
</evidence>
<feature type="domain" description="Probable transposase IS891/IS1136/IS1341" evidence="5">
    <location>
        <begin position="109"/>
        <end position="224"/>
    </location>
</feature>
<reference evidence="8" key="1">
    <citation type="submission" date="2018-04" db="EMBL/GenBank/DDBJ databases">
        <title>Complete genome sequence of Sulfodiicoccus acidiphilus strain HS-1.</title>
        <authorList>
            <person name="Sakai H.D."/>
            <person name="Kurosawa N."/>
        </authorList>
    </citation>
    <scope>NUCLEOTIDE SEQUENCE [LARGE SCALE GENOMIC DNA]</scope>
    <source>
        <strain evidence="8">HS-1</strain>
    </source>
</reference>
<dbReference type="InterPro" id="IPR001959">
    <property type="entry name" value="Transposase"/>
</dbReference>
<dbReference type="EMBL" id="AP018553">
    <property type="protein sequence ID" value="BBD72070.1"/>
    <property type="molecule type" value="Genomic_DNA"/>
</dbReference>
<evidence type="ECO:0000256" key="1">
    <source>
        <dbReference type="ARBA" id="ARBA00008761"/>
    </source>
</evidence>
<sequence>MLKVNAQQVARKNAEDWRSFFSLIEEKKEGKLPKWFRPRPPGYWKDENGKYKLIFIIRNDRYEVNESERTIYLKDFKLSLRFKGKLKWCGKLGRLEIHYDDARKARYAHIPVEVESTVESRGSLRASVDLGIVNLATVYVEDGKWYIFKGGGVLSRYEYYGKRTSEVQKVLARHGQRRGRKLKLLYDKRRGFLKHALNSMVRKIMEELGQKGVSEVVIGYPREISRNHGNKLTVNFWNYSYVVKRFEEIGEELGIKIVRVNESYTSKSCSLCGEAHESGRIKRGLFRCPRMGKVINADLNGAINILHIPESLGSGSGGQLPVRDRGNGPKARPVVHLWTNGAGWVLLAPTSYEAMKMKAVNHEPMIRPKGTLAL</sequence>
<protein>
    <submittedName>
        <fullName evidence="7">Transposase</fullName>
    </submittedName>
</protein>
<dbReference type="InterPro" id="IPR010095">
    <property type="entry name" value="Cas12f1-like_TNB"/>
</dbReference>
<dbReference type="Pfam" id="PF07282">
    <property type="entry name" value="Cas12f1-like_TNB"/>
    <property type="match status" value="1"/>
</dbReference>
<dbReference type="GO" id="GO:0003677">
    <property type="term" value="F:DNA binding"/>
    <property type="evidence" value="ECO:0007669"/>
    <property type="project" value="UniProtKB-KW"/>
</dbReference>
<keyword evidence="2" id="KW-0815">Transposition</keyword>
<dbReference type="GO" id="GO:0032196">
    <property type="term" value="P:transposition"/>
    <property type="evidence" value="ECO:0007669"/>
    <property type="project" value="UniProtKB-KW"/>
</dbReference>
<evidence type="ECO:0000313" key="7">
    <source>
        <dbReference type="EMBL" id="BBD72070.1"/>
    </source>
</evidence>
<evidence type="ECO:0000259" key="6">
    <source>
        <dbReference type="Pfam" id="PF07282"/>
    </source>
</evidence>
<evidence type="ECO:0000256" key="3">
    <source>
        <dbReference type="ARBA" id="ARBA00023125"/>
    </source>
</evidence>
<dbReference type="NCBIfam" id="NF040570">
    <property type="entry name" value="guided_TnpB"/>
    <property type="match status" value="1"/>
</dbReference>
<evidence type="ECO:0000313" key="8">
    <source>
        <dbReference type="Proteomes" id="UP000276741"/>
    </source>
</evidence>
<accession>A0A348B1L8</accession>
<dbReference type="AlphaFoldDB" id="A0A348B1L8"/>
<gene>
    <name evidence="7" type="ORF">HS1genome_0459</name>
</gene>
<comment type="similarity">
    <text evidence="1">In the C-terminal section; belongs to the transposase 35 family.</text>
</comment>
<feature type="domain" description="Cas12f1-like TNB" evidence="6">
    <location>
        <begin position="243"/>
        <end position="305"/>
    </location>
</feature>
<dbReference type="Proteomes" id="UP000276741">
    <property type="component" value="Chromosome"/>
</dbReference>
<keyword evidence="4" id="KW-0233">DNA recombination</keyword>
<keyword evidence="8" id="KW-1185">Reference proteome</keyword>
<organism evidence="7 8">
    <name type="scientific">Sulfodiicoccus acidiphilus</name>
    <dbReference type="NCBI Taxonomy" id="1670455"/>
    <lineage>
        <taxon>Archaea</taxon>
        <taxon>Thermoproteota</taxon>
        <taxon>Thermoprotei</taxon>
        <taxon>Sulfolobales</taxon>
        <taxon>Sulfolobaceae</taxon>
        <taxon>Sulfodiicoccus</taxon>
    </lineage>
</organism>
<dbReference type="GO" id="GO:0006310">
    <property type="term" value="P:DNA recombination"/>
    <property type="evidence" value="ECO:0007669"/>
    <property type="project" value="UniProtKB-KW"/>
</dbReference>
<proteinExistence type="inferred from homology"/>
<name>A0A348B1L8_9CREN</name>
<evidence type="ECO:0000256" key="2">
    <source>
        <dbReference type="ARBA" id="ARBA00022578"/>
    </source>
</evidence>